<organism evidence="2 3">
    <name type="scientific">Roseivirga thermotolerans</name>
    <dbReference type="NCBI Taxonomy" id="1758176"/>
    <lineage>
        <taxon>Bacteria</taxon>
        <taxon>Pseudomonadati</taxon>
        <taxon>Bacteroidota</taxon>
        <taxon>Cytophagia</taxon>
        <taxon>Cytophagales</taxon>
        <taxon>Roseivirgaceae</taxon>
        <taxon>Roseivirga</taxon>
    </lineage>
</organism>
<proteinExistence type="predicted"/>
<name>A0ABQ3IDM4_9BACT</name>
<evidence type="ECO:0008006" key="4">
    <source>
        <dbReference type="Google" id="ProtNLM"/>
    </source>
</evidence>
<keyword evidence="1" id="KW-1133">Transmembrane helix</keyword>
<gene>
    <name evidence="2" type="ORF">GCM10011340_36270</name>
</gene>
<keyword evidence="3" id="KW-1185">Reference proteome</keyword>
<dbReference type="RefSeq" id="WP_189631737.1">
    <property type="nucleotide sequence ID" value="NZ_BNAG01000007.1"/>
</dbReference>
<comment type="caution">
    <text evidence="2">The sequence shown here is derived from an EMBL/GenBank/DDBJ whole genome shotgun (WGS) entry which is preliminary data.</text>
</comment>
<accession>A0ABQ3IDM4</accession>
<keyword evidence="1" id="KW-0472">Membrane</keyword>
<sequence length="190" mass="21140">MKRKTIAIVLATLALFAWNAISWMGLPFHGQSLQPLPDAVVEFTKLSSVRLEDGVYHYPGFPEDNSPESLQKLEQKLATGPRIPLMVYKSGPSQLFNPTDFLQSLLINLFTVGALFLLLAQVKPQDLRTTLLACLLAAMLTGFASDLALMNWYKLSLEFVIPNMADHTIGFCLAGIILFSVFFKRLTYVA</sequence>
<dbReference type="Proteomes" id="UP000658258">
    <property type="component" value="Unassembled WGS sequence"/>
</dbReference>
<evidence type="ECO:0000256" key="1">
    <source>
        <dbReference type="SAM" id="Phobius"/>
    </source>
</evidence>
<reference evidence="3" key="1">
    <citation type="journal article" date="2019" name="Int. J. Syst. Evol. Microbiol.">
        <title>The Global Catalogue of Microorganisms (GCM) 10K type strain sequencing project: providing services to taxonomists for standard genome sequencing and annotation.</title>
        <authorList>
            <consortium name="The Broad Institute Genomics Platform"/>
            <consortium name="The Broad Institute Genome Sequencing Center for Infectious Disease"/>
            <person name="Wu L."/>
            <person name="Ma J."/>
        </authorList>
    </citation>
    <scope>NUCLEOTIDE SEQUENCE [LARGE SCALE GENOMIC DNA]</scope>
    <source>
        <strain evidence="3">CGMCC 1.15111</strain>
    </source>
</reference>
<feature type="transmembrane region" description="Helical" evidence="1">
    <location>
        <begin position="165"/>
        <end position="183"/>
    </location>
</feature>
<evidence type="ECO:0000313" key="2">
    <source>
        <dbReference type="EMBL" id="GHE76128.1"/>
    </source>
</evidence>
<evidence type="ECO:0000313" key="3">
    <source>
        <dbReference type="Proteomes" id="UP000658258"/>
    </source>
</evidence>
<feature type="transmembrane region" description="Helical" evidence="1">
    <location>
        <begin position="131"/>
        <end position="153"/>
    </location>
</feature>
<keyword evidence="1" id="KW-0812">Transmembrane</keyword>
<feature type="transmembrane region" description="Helical" evidence="1">
    <location>
        <begin position="101"/>
        <end position="119"/>
    </location>
</feature>
<dbReference type="EMBL" id="BNAG01000007">
    <property type="protein sequence ID" value="GHE76128.1"/>
    <property type="molecule type" value="Genomic_DNA"/>
</dbReference>
<protein>
    <recommendedName>
        <fullName evidence="4">Signal peptidase II</fullName>
    </recommendedName>
</protein>